<organism evidence="1 2">
    <name type="scientific">Halobellus limi</name>
    <dbReference type="NCBI Taxonomy" id="699433"/>
    <lineage>
        <taxon>Archaea</taxon>
        <taxon>Methanobacteriati</taxon>
        <taxon>Methanobacteriota</taxon>
        <taxon>Stenosarchaea group</taxon>
        <taxon>Halobacteria</taxon>
        <taxon>Halobacteriales</taxon>
        <taxon>Haloferacaceae</taxon>
        <taxon>Halobellus</taxon>
    </lineage>
</organism>
<sequence length="90" mass="9840">MGRTELHRRLGSSSSIDVEAFLIDVVSECGSFIMIDSGDGLPLNGVDTGLIMQLNDEPRNVVRLSVEANCTYTVRRTPTDNLRDIVSSGR</sequence>
<dbReference type="Proteomes" id="UP000236740">
    <property type="component" value="Unassembled WGS sequence"/>
</dbReference>
<protein>
    <submittedName>
        <fullName evidence="1">Uncharacterized protein</fullName>
    </submittedName>
</protein>
<reference evidence="1 2" key="1">
    <citation type="submission" date="2016-10" db="EMBL/GenBank/DDBJ databases">
        <authorList>
            <person name="de Groot N.N."/>
        </authorList>
    </citation>
    <scope>NUCLEOTIDE SEQUENCE [LARGE SCALE GENOMIC DNA]</scope>
    <source>
        <strain evidence="1 2">CGMCC 1.10331</strain>
    </source>
</reference>
<dbReference type="GeneID" id="71004358"/>
<proteinExistence type="predicted"/>
<evidence type="ECO:0000313" key="1">
    <source>
        <dbReference type="EMBL" id="SEF67029.1"/>
    </source>
</evidence>
<accession>A0A1H5TW91</accession>
<dbReference type="RefSeq" id="WP_235010716.1">
    <property type="nucleotide sequence ID" value="NZ_CP031311.1"/>
</dbReference>
<keyword evidence="2" id="KW-1185">Reference proteome</keyword>
<evidence type="ECO:0000313" key="2">
    <source>
        <dbReference type="Proteomes" id="UP000236740"/>
    </source>
</evidence>
<name>A0A1H5TW91_9EURY</name>
<dbReference type="EMBL" id="FNVN01000001">
    <property type="protein sequence ID" value="SEF67029.1"/>
    <property type="molecule type" value="Genomic_DNA"/>
</dbReference>
<dbReference type="AlphaFoldDB" id="A0A1H5TW91"/>
<gene>
    <name evidence="1" type="ORF">SAMN04488133_0398</name>
</gene>